<dbReference type="GeneID" id="26640119"/>
<evidence type="ECO:0000313" key="2">
    <source>
        <dbReference type="Proteomes" id="UP000207741"/>
    </source>
</evidence>
<sequence>MTLINFTKEELQKIEYYLQRYTTDNHTKYFGKTDPVVVSILEKIDALSNICECNNQS</sequence>
<dbReference type="Proteomes" id="UP000207741">
    <property type="component" value="Segment"/>
</dbReference>
<reference evidence="2" key="1">
    <citation type="submission" date="2014-08" db="EMBL/GenBank/DDBJ databases">
        <authorList>
            <person name="Edwards T."/>
        </authorList>
    </citation>
    <scope>NUCLEOTIDE SEQUENCE [LARGE SCALE GENOMIC DNA]</scope>
</reference>
<evidence type="ECO:0000313" key="1">
    <source>
        <dbReference type="EMBL" id="AIR93608.1"/>
    </source>
</evidence>
<organism evidence="1 2">
    <name type="scientific">Prochlorococcus phage P-TIM68</name>
    <dbReference type="NCBI Taxonomy" id="1542477"/>
    <lineage>
        <taxon>Viruses</taxon>
        <taxon>Duplodnaviria</taxon>
        <taxon>Heunggongvirae</taxon>
        <taxon>Uroviricota</taxon>
        <taxon>Caudoviricetes</taxon>
        <taxon>Pantevenvirales</taxon>
        <taxon>Kyanoviridae</taxon>
        <taxon>Haifavirus</taxon>
        <taxon>Haifavirus tim68</taxon>
    </lineage>
</organism>
<proteinExistence type="predicted"/>
<dbReference type="EMBL" id="KM359505">
    <property type="protein sequence ID" value="AIR93608.1"/>
    <property type="molecule type" value="Genomic_DNA"/>
</dbReference>
<accession>A0A0K0KW39</accession>
<dbReference type="RefSeq" id="YP_009213575.1">
    <property type="nucleotide sequence ID" value="NC_028955.1"/>
</dbReference>
<name>A0A0K0KW39_9CAUD</name>
<dbReference type="KEGG" id="vg:26640119"/>
<keyword evidence="2" id="KW-1185">Reference proteome</keyword>
<protein>
    <submittedName>
        <fullName evidence="1">Uncharacterized protein</fullName>
    </submittedName>
</protein>